<keyword evidence="2" id="KW-1185">Reference proteome</keyword>
<sequence length="82" mass="8724">MTPTSFLALPDITHLSTRSACSEAPSAPIARDVEEAAALNVQGLSMLTGSKSLPEKREETRLGSKADSIGNLSAFILYLYVL</sequence>
<protein>
    <submittedName>
        <fullName evidence="1">Uncharacterized protein</fullName>
    </submittedName>
</protein>
<accession>A0A176WE67</accession>
<gene>
    <name evidence="1" type="ORF">AXG93_4660s1030</name>
</gene>
<evidence type="ECO:0000313" key="1">
    <source>
        <dbReference type="EMBL" id="OAE31538.1"/>
    </source>
</evidence>
<evidence type="ECO:0000313" key="2">
    <source>
        <dbReference type="Proteomes" id="UP000077202"/>
    </source>
</evidence>
<comment type="caution">
    <text evidence="1">The sequence shown here is derived from an EMBL/GenBank/DDBJ whole genome shotgun (WGS) entry which is preliminary data.</text>
</comment>
<dbReference type="Proteomes" id="UP000077202">
    <property type="component" value="Unassembled WGS sequence"/>
</dbReference>
<organism evidence="1 2">
    <name type="scientific">Marchantia polymorpha subsp. ruderalis</name>
    <dbReference type="NCBI Taxonomy" id="1480154"/>
    <lineage>
        <taxon>Eukaryota</taxon>
        <taxon>Viridiplantae</taxon>
        <taxon>Streptophyta</taxon>
        <taxon>Embryophyta</taxon>
        <taxon>Marchantiophyta</taxon>
        <taxon>Marchantiopsida</taxon>
        <taxon>Marchantiidae</taxon>
        <taxon>Marchantiales</taxon>
        <taxon>Marchantiaceae</taxon>
        <taxon>Marchantia</taxon>
    </lineage>
</organism>
<proteinExistence type="predicted"/>
<dbReference type="AlphaFoldDB" id="A0A176WE67"/>
<dbReference type="EMBL" id="LVLJ01001029">
    <property type="protein sequence ID" value="OAE31538.1"/>
    <property type="molecule type" value="Genomic_DNA"/>
</dbReference>
<name>A0A176WE67_MARPO</name>
<reference evidence="1" key="1">
    <citation type="submission" date="2016-03" db="EMBL/GenBank/DDBJ databases">
        <title>Mechanisms controlling the formation of the plant cell surface in tip-growing cells are functionally conserved among land plants.</title>
        <authorList>
            <person name="Honkanen S."/>
            <person name="Jones V.A."/>
            <person name="Morieri G."/>
            <person name="Champion C."/>
            <person name="Hetherington A.J."/>
            <person name="Kelly S."/>
            <person name="Saint-Marcoux D."/>
            <person name="Proust H."/>
            <person name="Prescott H."/>
            <person name="Dolan L."/>
        </authorList>
    </citation>
    <scope>NUCLEOTIDE SEQUENCE [LARGE SCALE GENOMIC DNA]</scope>
    <source>
        <tissue evidence="1">Whole gametophyte</tissue>
    </source>
</reference>